<dbReference type="RefSeq" id="WP_311690482.1">
    <property type="nucleotide sequence ID" value="NZ_JAVRHL010000002.1"/>
</dbReference>
<dbReference type="InterPro" id="IPR003439">
    <property type="entry name" value="ABC_transporter-like_ATP-bd"/>
</dbReference>
<evidence type="ECO:0000256" key="2">
    <source>
        <dbReference type="ARBA" id="ARBA00022448"/>
    </source>
</evidence>
<evidence type="ECO:0000256" key="1">
    <source>
        <dbReference type="ARBA" id="ARBA00005417"/>
    </source>
</evidence>
<comment type="caution">
    <text evidence="6">The sequence shown here is derived from an EMBL/GenBank/DDBJ whole genome shotgun (WGS) entry which is preliminary data.</text>
</comment>
<evidence type="ECO:0000259" key="5">
    <source>
        <dbReference type="PROSITE" id="PS50893"/>
    </source>
</evidence>
<dbReference type="InterPro" id="IPR017871">
    <property type="entry name" value="ABC_transporter-like_CS"/>
</dbReference>
<dbReference type="PROSITE" id="PS00211">
    <property type="entry name" value="ABC_TRANSPORTER_1"/>
    <property type="match status" value="1"/>
</dbReference>
<keyword evidence="4 6" id="KW-0067">ATP-binding</keyword>
<dbReference type="Pfam" id="PF00005">
    <property type="entry name" value="ABC_tran"/>
    <property type="match status" value="1"/>
</dbReference>
<dbReference type="PANTHER" id="PTHR43117:SF4">
    <property type="entry name" value="OSMOPROTECTANT IMPORT ATP-BINDING PROTEIN OSMV"/>
    <property type="match status" value="1"/>
</dbReference>
<gene>
    <name evidence="6" type="ORF">RM543_08325</name>
</gene>
<dbReference type="PROSITE" id="PS50893">
    <property type="entry name" value="ABC_TRANSPORTER_2"/>
    <property type="match status" value="1"/>
</dbReference>
<dbReference type="SUPFAM" id="SSF52540">
    <property type="entry name" value="P-loop containing nucleoside triphosphate hydrolases"/>
    <property type="match status" value="1"/>
</dbReference>
<accession>A0ABU3DG66</accession>
<dbReference type="InterPro" id="IPR003593">
    <property type="entry name" value="AAA+_ATPase"/>
</dbReference>
<evidence type="ECO:0000313" key="7">
    <source>
        <dbReference type="Proteomes" id="UP001265259"/>
    </source>
</evidence>
<dbReference type="Proteomes" id="UP001265259">
    <property type="component" value="Unassembled WGS sequence"/>
</dbReference>
<name>A0ABU3DG66_9RHOB</name>
<evidence type="ECO:0000313" key="6">
    <source>
        <dbReference type="EMBL" id="MDT0682689.1"/>
    </source>
</evidence>
<dbReference type="Gene3D" id="3.40.50.300">
    <property type="entry name" value="P-loop containing nucleotide triphosphate hydrolases"/>
    <property type="match status" value="1"/>
</dbReference>
<keyword evidence="3" id="KW-0547">Nucleotide-binding</keyword>
<feature type="domain" description="ABC transporter" evidence="5">
    <location>
        <begin position="2"/>
        <end position="236"/>
    </location>
</feature>
<reference evidence="6 7" key="1">
    <citation type="submission" date="2023-09" db="EMBL/GenBank/DDBJ databases">
        <authorList>
            <person name="Rey-Velasco X."/>
        </authorList>
    </citation>
    <scope>NUCLEOTIDE SEQUENCE [LARGE SCALE GENOMIC DNA]</scope>
    <source>
        <strain evidence="6 7">F158</strain>
    </source>
</reference>
<dbReference type="GO" id="GO:0005524">
    <property type="term" value="F:ATP binding"/>
    <property type="evidence" value="ECO:0007669"/>
    <property type="project" value="UniProtKB-KW"/>
</dbReference>
<protein>
    <submittedName>
        <fullName evidence="6">ABC transporter ATP-binding protein</fullName>
    </submittedName>
</protein>
<keyword evidence="7" id="KW-1185">Reference proteome</keyword>
<evidence type="ECO:0000256" key="4">
    <source>
        <dbReference type="ARBA" id="ARBA00022840"/>
    </source>
</evidence>
<dbReference type="EMBL" id="JAVRHL010000002">
    <property type="protein sequence ID" value="MDT0682689.1"/>
    <property type="molecule type" value="Genomic_DNA"/>
</dbReference>
<proteinExistence type="inferred from homology"/>
<evidence type="ECO:0000256" key="3">
    <source>
        <dbReference type="ARBA" id="ARBA00022741"/>
    </source>
</evidence>
<dbReference type="PANTHER" id="PTHR43117">
    <property type="entry name" value="OSMOPROTECTANT IMPORT ATP-BINDING PROTEIN OSMV"/>
    <property type="match status" value="1"/>
</dbReference>
<comment type="similarity">
    <text evidence="1">Belongs to the ABC transporter superfamily.</text>
</comment>
<keyword evidence="2" id="KW-0813">Transport</keyword>
<dbReference type="SMART" id="SM00382">
    <property type="entry name" value="AAA"/>
    <property type="match status" value="1"/>
</dbReference>
<dbReference type="InterPro" id="IPR027417">
    <property type="entry name" value="P-loop_NTPase"/>
</dbReference>
<organism evidence="6 7">
    <name type="scientific">Tropicimonas omnivorans</name>
    <dbReference type="NCBI Taxonomy" id="3075590"/>
    <lineage>
        <taxon>Bacteria</taxon>
        <taxon>Pseudomonadati</taxon>
        <taxon>Pseudomonadota</taxon>
        <taxon>Alphaproteobacteria</taxon>
        <taxon>Rhodobacterales</taxon>
        <taxon>Roseobacteraceae</taxon>
        <taxon>Tropicimonas</taxon>
    </lineage>
</organism>
<sequence>MIEIDGITKRFGETLAVDSVTMTVETGTITVIVGTSGSGKTTLMRMINRLEEPTSGEVRINGERTADSPPHLLRRRIGYAIQGHGLFPHHTVARNIAAVPRLLGWDRETIDARVDELLSLFGMEPAAFRSRYPQELSGGQQQRVGVARALASRPDLLLMDEPFGALDPIIRARAQEDLRDIQRKLGSTIVLVTHDMEEAIRLGDMVGVMDGGRLVQYAAPEEIVARPATGFVADMVGDAERPMRLLSLIPAAEIVEEGRADGAPLPRDATLRDALSACLWSGRDAVPLDREGQAPGRVTLDGIRARAEAGPTTEGHAP</sequence>